<evidence type="ECO:0000256" key="6">
    <source>
        <dbReference type="ARBA" id="ARBA00023180"/>
    </source>
</evidence>
<dbReference type="STRING" id="329046.A0A1Y2CHV3"/>
<evidence type="ECO:0000313" key="9">
    <source>
        <dbReference type="Proteomes" id="UP000193642"/>
    </source>
</evidence>
<evidence type="ECO:0000256" key="2">
    <source>
        <dbReference type="ARBA" id="ARBA00022692"/>
    </source>
</evidence>
<dbReference type="Proteomes" id="UP000193642">
    <property type="component" value="Unassembled WGS sequence"/>
</dbReference>
<keyword evidence="3" id="KW-1133">Transmembrane helix</keyword>
<organism evidence="8 9">
    <name type="scientific">Rhizoclosmatium globosum</name>
    <dbReference type="NCBI Taxonomy" id="329046"/>
    <lineage>
        <taxon>Eukaryota</taxon>
        <taxon>Fungi</taxon>
        <taxon>Fungi incertae sedis</taxon>
        <taxon>Chytridiomycota</taxon>
        <taxon>Chytridiomycota incertae sedis</taxon>
        <taxon>Chytridiomycetes</taxon>
        <taxon>Chytridiales</taxon>
        <taxon>Chytriomycetaceae</taxon>
        <taxon>Rhizoclosmatium</taxon>
    </lineage>
</organism>
<dbReference type="EMBL" id="MCGO01000016">
    <property type="protein sequence ID" value="ORY46582.1"/>
    <property type="molecule type" value="Genomic_DNA"/>
</dbReference>
<dbReference type="GO" id="GO:0004930">
    <property type="term" value="F:G protein-coupled receptor activity"/>
    <property type="evidence" value="ECO:0007669"/>
    <property type="project" value="InterPro"/>
</dbReference>
<evidence type="ECO:0000313" key="8">
    <source>
        <dbReference type="EMBL" id="ORY46582.1"/>
    </source>
</evidence>
<dbReference type="InterPro" id="IPR000068">
    <property type="entry name" value="GPCR_3_Ca_sens_rcpt-rel"/>
</dbReference>
<protein>
    <submittedName>
        <fullName evidence="8">Periplasmic binding protein-like I</fullName>
    </submittedName>
</protein>
<feature type="domain" description="Receptor ligand binding region" evidence="7">
    <location>
        <begin position="18"/>
        <end position="263"/>
    </location>
</feature>
<dbReference type="AlphaFoldDB" id="A0A1Y2CHV3"/>
<dbReference type="Pfam" id="PF01094">
    <property type="entry name" value="ANF_receptor"/>
    <property type="match status" value="1"/>
</dbReference>
<dbReference type="SUPFAM" id="SSF53822">
    <property type="entry name" value="Periplasmic binding protein-like I"/>
    <property type="match status" value="1"/>
</dbReference>
<dbReference type="InterPro" id="IPR001828">
    <property type="entry name" value="ANF_lig-bd_rcpt"/>
</dbReference>
<reference evidence="8 9" key="1">
    <citation type="submission" date="2016-07" db="EMBL/GenBank/DDBJ databases">
        <title>Pervasive Adenine N6-methylation of Active Genes in Fungi.</title>
        <authorList>
            <consortium name="DOE Joint Genome Institute"/>
            <person name="Mondo S.J."/>
            <person name="Dannebaum R.O."/>
            <person name="Kuo R.C."/>
            <person name="Labutti K."/>
            <person name="Haridas S."/>
            <person name="Kuo A."/>
            <person name="Salamov A."/>
            <person name="Ahrendt S.R."/>
            <person name="Lipzen A."/>
            <person name="Sullivan W."/>
            <person name="Andreopoulos W.B."/>
            <person name="Clum A."/>
            <person name="Lindquist E."/>
            <person name="Daum C."/>
            <person name="Ramamoorthy G.K."/>
            <person name="Gryganskyi A."/>
            <person name="Culley D."/>
            <person name="Magnuson J.K."/>
            <person name="James T.Y."/>
            <person name="O'Malley M.A."/>
            <person name="Stajich J.E."/>
            <person name="Spatafora J.W."/>
            <person name="Visel A."/>
            <person name="Grigoriev I.V."/>
        </authorList>
    </citation>
    <scope>NUCLEOTIDE SEQUENCE [LARGE SCALE GENOMIC DNA]</scope>
    <source>
        <strain evidence="8 9">JEL800</strain>
    </source>
</reference>
<dbReference type="OrthoDB" id="2156141at2759"/>
<keyword evidence="4" id="KW-0472">Membrane</keyword>
<comment type="caution">
    <text evidence="8">The sequence shown here is derived from an EMBL/GenBank/DDBJ whole genome shotgun (WGS) entry which is preliminary data.</text>
</comment>
<comment type="subcellular location">
    <subcellularLocation>
        <location evidence="1">Membrane</location>
        <topology evidence="1">Multi-pass membrane protein</topology>
    </subcellularLocation>
</comment>
<dbReference type="GO" id="GO:0005886">
    <property type="term" value="C:plasma membrane"/>
    <property type="evidence" value="ECO:0007669"/>
    <property type="project" value="TreeGrafter"/>
</dbReference>
<evidence type="ECO:0000256" key="5">
    <source>
        <dbReference type="ARBA" id="ARBA00023170"/>
    </source>
</evidence>
<dbReference type="PANTHER" id="PTHR24061">
    <property type="entry name" value="CALCIUM-SENSING RECEPTOR-RELATED"/>
    <property type="match status" value="1"/>
</dbReference>
<keyword evidence="5" id="KW-0675">Receptor</keyword>
<evidence type="ECO:0000256" key="1">
    <source>
        <dbReference type="ARBA" id="ARBA00004141"/>
    </source>
</evidence>
<keyword evidence="2" id="KW-0812">Transmembrane</keyword>
<gene>
    <name evidence="8" type="ORF">BCR33DRAFT_131477</name>
</gene>
<sequence>MTDLSDTTTLRSYFFWGQAAAEIAISLINNSPHILPNTTINIKRFNTMPINWRPLRPYYHSNSYGGGETIATALEIAKNHPDVVAVVGEFFSESTVFSAEVYGYNKIPLCGATQTSSILLDKTRYPYFTQTVPLTVQFEVFSSLLLFWNVNRVALISPRSLSGSNLCLAIAESLKRHKIEIVASIQSDASVDEIGKSLLRANARYIVICEGADTTADIYLGWEKTAVGRDFVWLSVNLPEPNGNIEAKYGKNFTQNAKGMVVFYTNTTTTSPMNLLFNQLVGQLVEEYGVGDYNTINNIVATTIAMPMFDCVGNLVTGMDKLLKSDATFTPHLLSSRFIQYLLNYTLFQNTGYQGIFVDPFMLTANGDVQIRDAEYGSPTSRLWKD</sequence>
<proteinExistence type="predicted"/>
<keyword evidence="6" id="KW-0325">Glycoprotein</keyword>
<dbReference type="PRINTS" id="PR00248">
    <property type="entry name" value="GPCRMGR"/>
</dbReference>
<keyword evidence="9" id="KW-1185">Reference proteome</keyword>
<dbReference type="InterPro" id="IPR000337">
    <property type="entry name" value="GPCR_3"/>
</dbReference>
<evidence type="ECO:0000256" key="4">
    <source>
        <dbReference type="ARBA" id="ARBA00023136"/>
    </source>
</evidence>
<accession>A0A1Y2CHV3</accession>
<dbReference type="InterPro" id="IPR028082">
    <property type="entry name" value="Peripla_BP_I"/>
</dbReference>
<name>A0A1Y2CHV3_9FUNG</name>
<dbReference type="Gene3D" id="3.40.50.2300">
    <property type="match status" value="2"/>
</dbReference>
<dbReference type="PANTHER" id="PTHR24061:SF599">
    <property type="entry name" value="G-PROTEIN COUPLED RECEPTORS FAMILY 3 PROFILE DOMAIN-CONTAINING PROTEIN"/>
    <property type="match status" value="1"/>
</dbReference>
<evidence type="ECO:0000259" key="7">
    <source>
        <dbReference type="Pfam" id="PF01094"/>
    </source>
</evidence>
<evidence type="ECO:0000256" key="3">
    <source>
        <dbReference type="ARBA" id="ARBA00022989"/>
    </source>
</evidence>